<dbReference type="InParanoid" id="A0A3N4LL89"/>
<dbReference type="EMBL" id="ML121554">
    <property type="protein sequence ID" value="RPB22142.1"/>
    <property type="molecule type" value="Genomic_DNA"/>
</dbReference>
<evidence type="ECO:0000313" key="1">
    <source>
        <dbReference type="EMBL" id="RPB22142.1"/>
    </source>
</evidence>
<reference evidence="1 2" key="1">
    <citation type="journal article" date="2018" name="Nat. Ecol. Evol.">
        <title>Pezizomycetes genomes reveal the molecular basis of ectomycorrhizal truffle lifestyle.</title>
        <authorList>
            <person name="Murat C."/>
            <person name="Payen T."/>
            <person name="Noel B."/>
            <person name="Kuo A."/>
            <person name="Morin E."/>
            <person name="Chen J."/>
            <person name="Kohler A."/>
            <person name="Krizsan K."/>
            <person name="Balestrini R."/>
            <person name="Da Silva C."/>
            <person name="Montanini B."/>
            <person name="Hainaut M."/>
            <person name="Levati E."/>
            <person name="Barry K.W."/>
            <person name="Belfiori B."/>
            <person name="Cichocki N."/>
            <person name="Clum A."/>
            <person name="Dockter R.B."/>
            <person name="Fauchery L."/>
            <person name="Guy J."/>
            <person name="Iotti M."/>
            <person name="Le Tacon F."/>
            <person name="Lindquist E.A."/>
            <person name="Lipzen A."/>
            <person name="Malagnac F."/>
            <person name="Mello A."/>
            <person name="Molinier V."/>
            <person name="Miyauchi S."/>
            <person name="Poulain J."/>
            <person name="Riccioni C."/>
            <person name="Rubini A."/>
            <person name="Sitrit Y."/>
            <person name="Splivallo R."/>
            <person name="Traeger S."/>
            <person name="Wang M."/>
            <person name="Zifcakova L."/>
            <person name="Wipf D."/>
            <person name="Zambonelli A."/>
            <person name="Paolocci F."/>
            <person name="Nowrousian M."/>
            <person name="Ottonello S."/>
            <person name="Baldrian P."/>
            <person name="Spatafora J.W."/>
            <person name="Henrissat B."/>
            <person name="Nagy L.G."/>
            <person name="Aury J.M."/>
            <person name="Wincker P."/>
            <person name="Grigoriev I.V."/>
            <person name="Bonfante P."/>
            <person name="Martin F.M."/>
        </authorList>
    </citation>
    <scope>NUCLEOTIDE SEQUENCE [LARGE SCALE GENOMIC DNA]</scope>
    <source>
        <strain evidence="1 2">ATCC MYA-4762</strain>
    </source>
</reference>
<evidence type="ECO:0000313" key="2">
    <source>
        <dbReference type="Proteomes" id="UP000267821"/>
    </source>
</evidence>
<protein>
    <submittedName>
        <fullName evidence="1">Uncharacterized protein</fullName>
    </submittedName>
</protein>
<proteinExistence type="predicted"/>
<organism evidence="1 2">
    <name type="scientific">Terfezia boudieri ATCC MYA-4762</name>
    <dbReference type="NCBI Taxonomy" id="1051890"/>
    <lineage>
        <taxon>Eukaryota</taxon>
        <taxon>Fungi</taxon>
        <taxon>Dikarya</taxon>
        <taxon>Ascomycota</taxon>
        <taxon>Pezizomycotina</taxon>
        <taxon>Pezizomycetes</taxon>
        <taxon>Pezizales</taxon>
        <taxon>Pezizaceae</taxon>
        <taxon>Terfezia</taxon>
    </lineage>
</organism>
<dbReference type="AlphaFoldDB" id="A0A3N4LL89"/>
<keyword evidence="2" id="KW-1185">Reference proteome</keyword>
<accession>A0A3N4LL89</accession>
<dbReference type="Proteomes" id="UP000267821">
    <property type="component" value="Unassembled WGS sequence"/>
</dbReference>
<sequence>MRWSALPYQARFHWSQTSEDSDSSSNSICPNSISIQTMNINVLILTAIECYGNTTFLEGATYNPYVFLS</sequence>
<name>A0A3N4LL89_9PEZI</name>
<gene>
    <name evidence="1" type="ORF">L211DRAFT_351081</name>
</gene>